<keyword evidence="3" id="KW-1185">Reference proteome</keyword>
<dbReference type="Proteomes" id="UP000265520">
    <property type="component" value="Unassembled WGS sequence"/>
</dbReference>
<evidence type="ECO:0000313" key="3">
    <source>
        <dbReference type="Proteomes" id="UP000265520"/>
    </source>
</evidence>
<feature type="compositionally biased region" description="Polar residues" evidence="1">
    <location>
        <begin position="1"/>
        <end position="10"/>
    </location>
</feature>
<feature type="compositionally biased region" description="Polar residues" evidence="1">
    <location>
        <begin position="31"/>
        <end position="42"/>
    </location>
</feature>
<accession>A0A392W3T8</accession>
<organism evidence="2 3">
    <name type="scientific">Trifolium medium</name>
    <dbReference type="NCBI Taxonomy" id="97028"/>
    <lineage>
        <taxon>Eukaryota</taxon>
        <taxon>Viridiplantae</taxon>
        <taxon>Streptophyta</taxon>
        <taxon>Embryophyta</taxon>
        <taxon>Tracheophyta</taxon>
        <taxon>Spermatophyta</taxon>
        <taxon>Magnoliopsida</taxon>
        <taxon>eudicotyledons</taxon>
        <taxon>Gunneridae</taxon>
        <taxon>Pentapetalae</taxon>
        <taxon>rosids</taxon>
        <taxon>fabids</taxon>
        <taxon>Fabales</taxon>
        <taxon>Fabaceae</taxon>
        <taxon>Papilionoideae</taxon>
        <taxon>50 kb inversion clade</taxon>
        <taxon>NPAAA clade</taxon>
        <taxon>Hologalegina</taxon>
        <taxon>IRL clade</taxon>
        <taxon>Trifolieae</taxon>
        <taxon>Trifolium</taxon>
    </lineage>
</organism>
<dbReference type="EMBL" id="LXQA011371749">
    <property type="protein sequence ID" value="MCI94967.1"/>
    <property type="molecule type" value="Genomic_DNA"/>
</dbReference>
<protein>
    <submittedName>
        <fullName evidence="2">Uncharacterized protein</fullName>
    </submittedName>
</protein>
<evidence type="ECO:0000313" key="2">
    <source>
        <dbReference type="EMBL" id="MCI94967.1"/>
    </source>
</evidence>
<comment type="caution">
    <text evidence="2">The sequence shown here is derived from an EMBL/GenBank/DDBJ whole genome shotgun (WGS) entry which is preliminary data.</text>
</comment>
<reference evidence="2 3" key="1">
    <citation type="journal article" date="2018" name="Front. Plant Sci.">
        <title>Red Clover (Trifolium pratense) and Zigzag Clover (T. medium) - A Picture of Genomic Similarities and Differences.</title>
        <authorList>
            <person name="Dluhosova J."/>
            <person name="Istvanek J."/>
            <person name="Nedelnik J."/>
            <person name="Repkova J."/>
        </authorList>
    </citation>
    <scope>NUCLEOTIDE SEQUENCE [LARGE SCALE GENOMIC DNA]</scope>
    <source>
        <strain evidence="3">cv. 10/8</strain>
        <tissue evidence="2">Leaf</tissue>
    </source>
</reference>
<evidence type="ECO:0000256" key="1">
    <source>
        <dbReference type="SAM" id="MobiDB-lite"/>
    </source>
</evidence>
<sequence>MASSSLNGSDGDQDIVIRSPPREHDTVISPVRNNQEQISANNAGDPRDGEEASPFTEDE</sequence>
<name>A0A392W3T8_9FABA</name>
<dbReference type="AlphaFoldDB" id="A0A392W3T8"/>
<proteinExistence type="predicted"/>
<feature type="non-terminal residue" evidence="2">
    <location>
        <position position="59"/>
    </location>
</feature>
<feature type="region of interest" description="Disordered" evidence="1">
    <location>
        <begin position="1"/>
        <end position="59"/>
    </location>
</feature>